<name>A0A853BVA9_9ACTN</name>
<protein>
    <submittedName>
        <fullName evidence="2">Uncharacterized protein</fullName>
    </submittedName>
</protein>
<feature type="region of interest" description="Disordered" evidence="1">
    <location>
        <begin position="1"/>
        <end position="40"/>
    </location>
</feature>
<evidence type="ECO:0000313" key="2">
    <source>
        <dbReference type="EMBL" id="NYI98685.1"/>
    </source>
</evidence>
<comment type="caution">
    <text evidence="2">The sequence shown here is derived from an EMBL/GenBank/DDBJ whole genome shotgun (WGS) entry which is preliminary data.</text>
</comment>
<gene>
    <name evidence="2" type="ORF">HNR12_004962</name>
</gene>
<dbReference type="Proteomes" id="UP000575985">
    <property type="component" value="Unassembled WGS sequence"/>
</dbReference>
<accession>A0A853BVA9</accession>
<reference evidence="2 3" key="1">
    <citation type="submission" date="2020-07" db="EMBL/GenBank/DDBJ databases">
        <title>Sequencing the genomes of 1000 actinobacteria strains.</title>
        <authorList>
            <person name="Klenk H.-P."/>
        </authorList>
    </citation>
    <scope>NUCLEOTIDE SEQUENCE [LARGE SCALE GENOMIC DNA]</scope>
    <source>
        <strain evidence="2 3">DSM 45927</strain>
    </source>
</reference>
<proteinExistence type="predicted"/>
<keyword evidence="3" id="KW-1185">Reference proteome</keyword>
<organism evidence="2 3">
    <name type="scientific">Streptomonospora nanhaiensis</name>
    <dbReference type="NCBI Taxonomy" id="1323731"/>
    <lineage>
        <taxon>Bacteria</taxon>
        <taxon>Bacillati</taxon>
        <taxon>Actinomycetota</taxon>
        <taxon>Actinomycetes</taxon>
        <taxon>Streptosporangiales</taxon>
        <taxon>Nocardiopsidaceae</taxon>
        <taxon>Streptomonospora</taxon>
    </lineage>
</organism>
<evidence type="ECO:0000256" key="1">
    <source>
        <dbReference type="SAM" id="MobiDB-lite"/>
    </source>
</evidence>
<dbReference type="RefSeq" id="WP_179769785.1">
    <property type="nucleotide sequence ID" value="NZ_JACCFO010000001.1"/>
</dbReference>
<sequence length="172" mass="18077">MTRDDSPGPRPGRPLPDARPGDTGAHRGSGTAPDGGSAYEMSPRMRAAARAAYAMRVDPAVVAGVSADSVETPATGIRAAALLDEAPRYVTFHAEGVTIDLEITPRAERCDVVGRVAPPGPTTVQVRHLRATTGHTVDAYGTFIARDVPRGPISLVLHRPEDPPVATDWLSV</sequence>
<dbReference type="AlphaFoldDB" id="A0A853BVA9"/>
<dbReference type="EMBL" id="JACCFO010000001">
    <property type="protein sequence ID" value="NYI98685.1"/>
    <property type="molecule type" value="Genomic_DNA"/>
</dbReference>
<evidence type="ECO:0000313" key="3">
    <source>
        <dbReference type="Proteomes" id="UP000575985"/>
    </source>
</evidence>